<feature type="transmembrane region" description="Helical" evidence="7">
    <location>
        <begin position="196"/>
        <end position="221"/>
    </location>
</feature>
<dbReference type="EMBL" id="CP000513">
    <property type="protein sequence ID" value="ABQ13294.1"/>
    <property type="molecule type" value="Genomic_DNA"/>
</dbReference>
<keyword evidence="9" id="KW-1185">Reference proteome</keyword>
<dbReference type="STRING" id="246195.DNO_0858"/>
<keyword evidence="5 7" id="KW-1133">Transmembrane helix</keyword>
<protein>
    <submittedName>
        <fullName evidence="8">Conserved hypothetical membrane protein</fullName>
    </submittedName>
</protein>
<evidence type="ECO:0000256" key="3">
    <source>
        <dbReference type="ARBA" id="ARBA00022448"/>
    </source>
</evidence>
<evidence type="ECO:0000313" key="9">
    <source>
        <dbReference type="Proteomes" id="UP000000248"/>
    </source>
</evidence>
<comment type="similarity">
    <text evidence="2 7">Belongs to the MlaE permease family.</text>
</comment>
<dbReference type="RefSeq" id="WP_012031179.1">
    <property type="nucleotide sequence ID" value="NC_009446.1"/>
</dbReference>
<proteinExistence type="inferred from homology"/>
<evidence type="ECO:0000256" key="6">
    <source>
        <dbReference type="ARBA" id="ARBA00023136"/>
    </source>
</evidence>
<organism evidence="8 9">
    <name type="scientific">Dichelobacter nodosus (strain VCS1703A)</name>
    <dbReference type="NCBI Taxonomy" id="246195"/>
    <lineage>
        <taxon>Bacteria</taxon>
        <taxon>Pseudomonadati</taxon>
        <taxon>Pseudomonadota</taxon>
        <taxon>Gammaproteobacteria</taxon>
        <taxon>Cardiobacteriales</taxon>
        <taxon>Cardiobacteriaceae</taxon>
        <taxon>Dichelobacter</taxon>
    </lineage>
</organism>
<dbReference type="Proteomes" id="UP000000248">
    <property type="component" value="Chromosome"/>
</dbReference>
<dbReference type="GO" id="GO:0043190">
    <property type="term" value="C:ATP-binding cassette (ABC) transporter complex"/>
    <property type="evidence" value="ECO:0007669"/>
    <property type="project" value="InterPro"/>
</dbReference>
<evidence type="ECO:0000256" key="2">
    <source>
        <dbReference type="ARBA" id="ARBA00007556"/>
    </source>
</evidence>
<dbReference type="PANTHER" id="PTHR30188">
    <property type="entry name" value="ABC TRANSPORTER PERMEASE PROTEIN-RELATED"/>
    <property type="match status" value="1"/>
</dbReference>
<feature type="transmembrane region" description="Helical" evidence="7">
    <location>
        <begin position="53"/>
        <end position="77"/>
    </location>
</feature>
<keyword evidence="4 7" id="KW-0812">Transmembrane</keyword>
<feature type="transmembrane region" description="Helical" evidence="7">
    <location>
        <begin position="12"/>
        <end position="33"/>
    </location>
</feature>
<evidence type="ECO:0000256" key="5">
    <source>
        <dbReference type="ARBA" id="ARBA00022989"/>
    </source>
</evidence>
<evidence type="ECO:0000313" key="8">
    <source>
        <dbReference type="EMBL" id="ABQ13294.1"/>
    </source>
</evidence>
<sequence>MRIIAKINQIGVYVLTQLAALAEFSFLTLQLHWQLSILWRRPMLWIKALFHAGVLSLPIIMVSGLFVGMVLALQAFINMSLFGAEQSTSTLVALSLMRELGSVVTALLFAGRAGSAITAEIGLMKTTEQLDAMTMMGVEPLAQIGVPRFFGALLALPLLAIIFVATAMVGAYWVAVPHLGLDNGIFWSQLQRGVGFYQNIVLGIGVKSLVFGWLCAAISVFQGFVCVPTAQGMAQATTKTVVLSSLAVLAVDFLLTSLMFAL</sequence>
<evidence type="ECO:0000256" key="7">
    <source>
        <dbReference type="RuleBase" id="RU362044"/>
    </source>
</evidence>
<feature type="transmembrane region" description="Helical" evidence="7">
    <location>
        <begin position="149"/>
        <end position="176"/>
    </location>
</feature>
<evidence type="ECO:0000256" key="1">
    <source>
        <dbReference type="ARBA" id="ARBA00004141"/>
    </source>
</evidence>
<dbReference type="PANTHER" id="PTHR30188:SF4">
    <property type="entry name" value="PROTEIN TRIGALACTOSYLDIACYLGLYCEROL 1, CHLOROPLASTIC"/>
    <property type="match status" value="1"/>
</dbReference>
<dbReference type="InterPro" id="IPR003453">
    <property type="entry name" value="ABC_MlaE_roteobac"/>
</dbReference>
<keyword evidence="7" id="KW-1003">Cell membrane</keyword>
<comment type="subcellular location">
    <subcellularLocation>
        <location evidence="7">Cell inner membrane</location>
        <topology evidence="7">Multi-pass membrane protein</topology>
    </subcellularLocation>
    <subcellularLocation>
        <location evidence="1">Membrane</location>
        <topology evidence="1">Multi-pass membrane protein</topology>
    </subcellularLocation>
</comment>
<dbReference type="GO" id="GO:0005548">
    <property type="term" value="F:phospholipid transporter activity"/>
    <property type="evidence" value="ECO:0007669"/>
    <property type="project" value="TreeGrafter"/>
</dbReference>
<keyword evidence="7" id="KW-0997">Cell inner membrane</keyword>
<name>A5EYC3_DICNV</name>
<dbReference type="KEGG" id="dno:DNO_0858"/>
<gene>
    <name evidence="8" type="ordered locus">DNO_0858</name>
</gene>
<dbReference type="AlphaFoldDB" id="A5EYC3"/>
<reference evidence="8 9" key="1">
    <citation type="journal article" date="2007" name="Nat. Biotechnol.">
        <title>Genome sequence and identification of candidate vaccine antigens from the animal pathogen Dichelobacter nodosus.</title>
        <authorList>
            <person name="Myers G.S."/>
            <person name="Parker D."/>
            <person name="Al-Hasani K."/>
            <person name="Kennan R.M."/>
            <person name="Seemann T."/>
            <person name="Ren Q."/>
            <person name="Badger J.H."/>
            <person name="Selengut J.D."/>
            <person name="Deboy R.T."/>
            <person name="Tettelin H."/>
            <person name="Boyce J.D."/>
            <person name="McCarl V.P."/>
            <person name="Han X."/>
            <person name="Nelson W.C."/>
            <person name="Madupu R."/>
            <person name="Mohamoud Y."/>
            <person name="Holley T."/>
            <person name="Fedorova N."/>
            <person name="Khouri H."/>
            <person name="Bottomley S.P."/>
            <person name="Whittington R.J."/>
            <person name="Adler B."/>
            <person name="Songer J.G."/>
            <person name="Rood J.I."/>
            <person name="Paulsen I.T."/>
        </authorList>
    </citation>
    <scope>NUCLEOTIDE SEQUENCE [LARGE SCALE GENOMIC DNA]</scope>
    <source>
        <strain evidence="8 9">VCS1703A</strain>
    </source>
</reference>
<dbReference type="NCBIfam" id="TIGR00056">
    <property type="entry name" value="MlaE family lipid ABC transporter permease subunit"/>
    <property type="match status" value="1"/>
</dbReference>
<dbReference type="InterPro" id="IPR030802">
    <property type="entry name" value="Permease_MalE"/>
</dbReference>
<dbReference type="HOGENOM" id="CLU_045686_1_1_6"/>
<keyword evidence="3" id="KW-0813">Transport</keyword>
<dbReference type="eggNOG" id="COG0767">
    <property type="taxonomic scope" value="Bacteria"/>
</dbReference>
<evidence type="ECO:0000256" key="4">
    <source>
        <dbReference type="ARBA" id="ARBA00022692"/>
    </source>
</evidence>
<dbReference type="Pfam" id="PF02405">
    <property type="entry name" value="MlaE"/>
    <property type="match status" value="1"/>
</dbReference>
<accession>A5EYC3</accession>
<feature type="transmembrane region" description="Helical" evidence="7">
    <location>
        <begin position="241"/>
        <end position="261"/>
    </location>
</feature>
<keyword evidence="6 7" id="KW-0472">Membrane</keyword>
<dbReference type="OrthoDB" id="9806241at2"/>